<evidence type="ECO:0000259" key="1">
    <source>
        <dbReference type="PROSITE" id="PS50151"/>
    </source>
</evidence>
<dbReference type="InterPro" id="IPR025542">
    <property type="entry name" value="YacH"/>
</dbReference>
<dbReference type="EMBL" id="BOQE01000001">
    <property type="protein sequence ID" value="GIM46088.1"/>
    <property type="molecule type" value="Genomic_DNA"/>
</dbReference>
<dbReference type="GO" id="GO:0005507">
    <property type="term" value="F:copper ion binding"/>
    <property type="evidence" value="ECO:0007669"/>
    <property type="project" value="TreeGrafter"/>
</dbReference>
<evidence type="ECO:0000313" key="3">
    <source>
        <dbReference type="Proteomes" id="UP001057291"/>
    </source>
</evidence>
<dbReference type="InterPro" id="IPR036876">
    <property type="entry name" value="UVR_dom_sf"/>
</dbReference>
<dbReference type="GO" id="GO:0050897">
    <property type="term" value="F:cobalt ion binding"/>
    <property type="evidence" value="ECO:0007669"/>
    <property type="project" value="TreeGrafter"/>
</dbReference>
<comment type="caution">
    <text evidence="2">The sequence shown here is derived from an EMBL/GenBank/DDBJ whole genome shotgun (WGS) entry which is preliminary data.</text>
</comment>
<feature type="domain" description="UVR" evidence="1">
    <location>
        <begin position="131"/>
        <end position="166"/>
    </location>
</feature>
<dbReference type="PROSITE" id="PS50151">
    <property type="entry name" value="UVR"/>
    <property type="match status" value="1"/>
</dbReference>
<dbReference type="InterPro" id="IPR001943">
    <property type="entry name" value="UVR_dom"/>
</dbReference>
<dbReference type="PIRSF" id="PIRSF015034">
    <property type="entry name" value="YacH"/>
    <property type="match status" value="1"/>
</dbReference>
<name>A0AAV4LEA8_9BACL</name>
<organism evidence="2 3">
    <name type="scientific">Collibacillus ludicampi</name>
    <dbReference type="NCBI Taxonomy" id="2771369"/>
    <lineage>
        <taxon>Bacteria</taxon>
        <taxon>Bacillati</taxon>
        <taxon>Bacillota</taxon>
        <taxon>Bacilli</taxon>
        <taxon>Bacillales</taxon>
        <taxon>Alicyclobacillaceae</taxon>
        <taxon>Collibacillus</taxon>
    </lineage>
</organism>
<dbReference type="Pfam" id="PF02151">
    <property type="entry name" value="UVR"/>
    <property type="match status" value="1"/>
</dbReference>
<evidence type="ECO:0000313" key="2">
    <source>
        <dbReference type="EMBL" id="GIM46088.1"/>
    </source>
</evidence>
<dbReference type="PANTHER" id="PTHR38430:SF1">
    <property type="entry name" value="PROTEIN-ARGININE KINASE ACTIVATOR PROTEIN"/>
    <property type="match status" value="1"/>
</dbReference>
<dbReference type="PANTHER" id="PTHR38430">
    <property type="entry name" value="PROTEIN-ARGININE KINASE ACTIVATOR PROTEIN"/>
    <property type="match status" value="1"/>
</dbReference>
<protein>
    <recommendedName>
        <fullName evidence="1">UVR domain-containing protein</fullName>
    </recommendedName>
</protein>
<dbReference type="GO" id="GO:0008270">
    <property type="term" value="F:zinc ion binding"/>
    <property type="evidence" value="ECO:0007669"/>
    <property type="project" value="TreeGrafter"/>
</dbReference>
<sequence>MICQECKQRTATVHFTKIINGEKSEFHLCEHCAREKGDLMMGQTSGGFSLNNLLSGLLNFDPSGVPAPAQQMRCETCGMTYAQFSQVGRFGCADCYQSFSSRLDPLLRRIHGSTTHTGKVPERSGGIIKKRKELHELRQQLQQKVQLEQFEEAALLRDRIRALENEIEQG</sequence>
<dbReference type="RefSeq" id="WP_282201390.1">
    <property type="nucleotide sequence ID" value="NZ_BOQE01000001.1"/>
</dbReference>
<keyword evidence="3" id="KW-1185">Reference proteome</keyword>
<dbReference type="AlphaFoldDB" id="A0AAV4LEA8"/>
<dbReference type="SUPFAM" id="SSF46600">
    <property type="entry name" value="C-terminal UvrC-binding domain of UvrB"/>
    <property type="match status" value="1"/>
</dbReference>
<reference evidence="2" key="1">
    <citation type="journal article" date="2023" name="Int. J. Syst. Evol. Microbiol.">
        <title>Collibacillus ludicampi gen. nov., sp. nov., a new soil bacterium of the family Alicyclobacillaceae.</title>
        <authorList>
            <person name="Jojima T."/>
            <person name="Ioku Y."/>
            <person name="Fukuta Y."/>
            <person name="Shirasaka N."/>
            <person name="Matsumura Y."/>
            <person name="Mori M."/>
        </authorList>
    </citation>
    <scope>NUCLEOTIDE SEQUENCE</scope>
    <source>
        <strain evidence="2">TP075</strain>
    </source>
</reference>
<proteinExistence type="predicted"/>
<gene>
    <name evidence="2" type="ORF">DNHGIG_16370</name>
</gene>
<dbReference type="GO" id="GO:1990170">
    <property type="term" value="P:stress response to cadmium ion"/>
    <property type="evidence" value="ECO:0007669"/>
    <property type="project" value="TreeGrafter"/>
</dbReference>
<accession>A0AAV4LEA8</accession>
<dbReference type="GO" id="GO:0046870">
    <property type="term" value="F:cadmium ion binding"/>
    <property type="evidence" value="ECO:0007669"/>
    <property type="project" value="TreeGrafter"/>
</dbReference>
<dbReference type="Proteomes" id="UP001057291">
    <property type="component" value="Unassembled WGS sequence"/>
</dbReference>
<dbReference type="GO" id="GO:1990169">
    <property type="term" value="P:stress response to copper ion"/>
    <property type="evidence" value="ECO:0007669"/>
    <property type="project" value="TreeGrafter"/>
</dbReference>